<dbReference type="InterPro" id="IPR028309">
    <property type="entry name" value="RB_fam"/>
</dbReference>
<dbReference type="Gene3D" id="1.10.472.10">
    <property type="entry name" value="Cyclin-like"/>
    <property type="match status" value="1"/>
</dbReference>
<accession>A0AAN8QYL5</accession>
<dbReference type="Proteomes" id="UP001356427">
    <property type="component" value="Unassembled WGS sequence"/>
</dbReference>
<dbReference type="GO" id="GO:0000785">
    <property type="term" value="C:chromatin"/>
    <property type="evidence" value="ECO:0007669"/>
    <property type="project" value="TreeGrafter"/>
</dbReference>
<proteinExistence type="predicted"/>
<dbReference type="AlphaFoldDB" id="A0AAN8QYL5"/>
<evidence type="ECO:0000259" key="1">
    <source>
        <dbReference type="SMART" id="SM01368"/>
    </source>
</evidence>
<gene>
    <name evidence="2" type="ORF">J4Q44_G00090160</name>
</gene>
<dbReference type="SMART" id="SM01368">
    <property type="entry name" value="RB_A"/>
    <property type="match status" value="1"/>
</dbReference>
<dbReference type="InterPro" id="IPR036915">
    <property type="entry name" value="Cyclin-like_sf"/>
</dbReference>
<dbReference type="EMBL" id="JAGTTL010000007">
    <property type="protein sequence ID" value="KAK6319909.1"/>
    <property type="molecule type" value="Genomic_DNA"/>
</dbReference>
<dbReference type="GO" id="GO:0030154">
    <property type="term" value="P:cell differentiation"/>
    <property type="evidence" value="ECO:0007669"/>
    <property type="project" value="TreeGrafter"/>
</dbReference>
<dbReference type="SUPFAM" id="SSF47954">
    <property type="entry name" value="Cyclin-like"/>
    <property type="match status" value="1"/>
</dbReference>
<evidence type="ECO:0000313" key="3">
    <source>
        <dbReference type="Proteomes" id="UP001356427"/>
    </source>
</evidence>
<evidence type="ECO:0000313" key="2">
    <source>
        <dbReference type="EMBL" id="KAK6319909.1"/>
    </source>
</evidence>
<dbReference type="GO" id="GO:2000134">
    <property type="term" value="P:negative regulation of G1/S transition of mitotic cell cycle"/>
    <property type="evidence" value="ECO:0007669"/>
    <property type="project" value="TreeGrafter"/>
</dbReference>
<dbReference type="GO" id="GO:0006357">
    <property type="term" value="P:regulation of transcription by RNA polymerase II"/>
    <property type="evidence" value="ECO:0007669"/>
    <property type="project" value="InterPro"/>
</dbReference>
<reference evidence="2 3" key="1">
    <citation type="submission" date="2021-04" db="EMBL/GenBank/DDBJ databases">
        <authorList>
            <person name="De Guttry C."/>
            <person name="Zahm M."/>
            <person name="Klopp C."/>
            <person name="Cabau C."/>
            <person name="Louis A."/>
            <person name="Berthelot C."/>
            <person name="Parey E."/>
            <person name="Roest Crollius H."/>
            <person name="Montfort J."/>
            <person name="Robinson-Rechavi M."/>
            <person name="Bucao C."/>
            <person name="Bouchez O."/>
            <person name="Gislard M."/>
            <person name="Lluch J."/>
            <person name="Milhes M."/>
            <person name="Lampietro C."/>
            <person name="Lopez Roques C."/>
            <person name="Donnadieu C."/>
            <person name="Braasch I."/>
            <person name="Desvignes T."/>
            <person name="Postlethwait J."/>
            <person name="Bobe J."/>
            <person name="Wedekind C."/>
            <person name="Guiguen Y."/>
        </authorList>
    </citation>
    <scope>NUCLEOTIDE SEQUENCE [LARGE SCALE GENOMIC DNA]</scope>
    <source>
        <strain evidence="2">Cs_M1</strain>
        <tissue evidence="2">Blood</tissue>
    </source>
</reference>
<keyword evidence="3" id="KW-1185">Reference proteome</keyword>
<dbReference type="GO" id="GO:0005667">
    <property type="term" value="C:transcription regulator complex"/>
    <property type="evidence" value="ECO:0007669"/>
    <property type="project" value="TreeGrafter"/>
</dbReference>
<dbReference type="GO" id="GO:0000977">
    <property type="term" value="F:RNA polymerase II transcription regulatory region sequence-specific DNA binding"/>
    <property type="evidence" value="ECO:0007669"/>
    <property type="project" value="TreeGrafter"/>
</dbReference>
<comment type="caution">
    <text evidence="2">The sequence shown here is derived from an EMBL/GenBank/DDBJ whole genome shotgun (WGS) entry which is preliminary data.</text>
</comment>
<dbReference type="PANTHER" id="PTHR13742:SF8">
    <property type="entry name" value="RETINOBLASTOMA-LIKE PROTEIN 2"/>
    <property type="match status" value="1"/>
</dbReference>
<dbReference type="GO" id="GO:0005634">
    <property type="term" value="C:nucleus"/>
    <property type="evidence" value="ECO:0007669"/>
    <property type="project" value="InterPro"/>
</dbReference>
<organism evidence="2 3">
    <name type="scientific">Coregonus suidteri</name>
    <dbReference type="NCBI Taxonomy" id="861788"/>
    <lineage>
        <taxon>Eukaryota</taxon>
        <taxon>Metazoa</taxon>
        <taxon>Chordata</taxon>
        <taxon>Craniata</taxon>
        <taxon>Vertebrata</taxon>
        <taxon>Euteleostomi</taxon>
        <taxon>Actinopterygii</taxon>
        <taxon>Neopterygii</taxon>
        <taxon>Teleostei</taxon>
        <taxon>Protacanthopterygii</taxon>
        <taxon>Salmoniformes</taxon>
        <taxon>Salmonidae</taxon>
        <taxon>Coregoninae</taxon>
        <taxon>Coregonus</taxon>
    </lineage>
</organism>
<sequence>MQSVGRLHSLLTGLKHSPSGRLTDLLRACARDPSILEQDVFQRSLLACCLEIVIFSYRPPGDFPRVIHIFQLPAYHFYKVEEQVLESLAWRGGSPLWDSIQGAKNQPPACQEVMPPQHLRMGTEAAVLAAPLSPLTTMALT</sequence>
<protein>
    <recommendedName>
        <fullName evidence="1">Retinoblastoma-associated protein A-box domain-containing protein</fullName>
    </recommendedName>
</protein>
<dbReference type="Pfam" id="PF01858">
    <property type="entry name" value="RB_A"/>
    <property type="match status" value="1"/>
</dbReference>
<dbReference type="InterPro" id="IPR002720">
    <property type="entry name" value="RB_A"/>
</dbReference>
<feature type="domain" description="Retinoblastoma-associated protein A-box" evidence="1">
    <location>
        <begin position="1"/>
        <end position="100"/>
    </location>
</feature>
<dbReference type="PANTHER" id="PTHR13742">
    <property type="entry name" value="RETINOBLASTOMA-ASSOCIATED PROTEIN RB -RELATED"/>
    <property type="match status" value="1"/>
</dbReference>
<name>A0AAN8QYL5_9TELE</name>